<keyword evidence="5 9" id="KW-0169">Cobalamin biosynthesis</keyword>
<feature type="transmembrane region" description="Helical" evidence="9">
    <location>
        <begin position="298"/>
        <end position="318"/>
    </location>
</feature>
<dbReference type="OrthoDB" id="9811967at2"/>
<comment type="function">
    <text evidence="9">Converts cobyric acid to cobinamide by the addition of aminopropanol on the F carboxylic group.</text>
</comment>
<dbReference type="HAMAP" id="MF_00024">
    <property type="entry name" value="CobD_CbiB"/>
    <property type="match status" value="1"/>
</dbReference>
<evidence type="ECO:0000256" key="9">
    <source>
        <dbReference type="HAMAP-Rule" id="MF_00024"/>
    </source>
</evidence>
<feature type="transmembrane region" description="Helical" evidence="9">
    <location>
        <begin position="80"/>
        <end position="99"/>
    </location>
</feature>
<dbReference type="Pfam" id="PF03186">
    <property type="entry name" value="CobD_Cbib"/>
    <property type="match status" value="1"/>
</dbReference>
<dbReference type="EMBL" id="QXXA01000006">
    <property type="protein sequence ID" value="NBI06490.1"/>
    <property type="molecule type" value="Genomic_DNA"/>
</dbReference>
<dbReference type="NCBIfam" id="TIGR00380">
    <property type="entry name" value="cobal_cbiB"/>
    <property type="match status" value="1"/>
</dbReference>
<dbReference type="InterPro" id="IPR004485">
    <property type="entry name" value="Cobalamin_biosynth_CobD/CbiB"/>
</dbReference>
<evidence type="ECO:0000256" key="8">
    <source>
        <dbReference type="ARBA" id="ARBA00023136"/>
    </source>
</evidence>
<keyword evidence="11" id="KW-1185">Reference proteome</keyword>
<dbReference type="Proteomes" id="UP000467132">
    <property type="component" value="Unassembled WGS sequence"/>
</dbReference>
<dbReference type="GO" id="GO:0005886">
    <property type="term" value="C:plasma membrane"/>
    <property type="evidence" value="ECO:0007669"/>
    <property type="project" value="UniProtKB-SubCell"/>
</dbReference>
<comment type="subcellular location">
    <subcellularLocation>
        <location evidence="1 9">Cell membrane</location>
        <topology evidence="1 9">Multi-pass membrane protein</topology>
    </subcellularLocation>
</comment>
<comment type="similarity">
    <text evidence="3 9">Belongs to the CobD/CbiB family.</text>
</comment>
<comment type="caution">
    <text evidence="10">The sequence shown here is derived from an EMBL/GenBank/DDBJ whole genome shotgun (WGS) entry which is preliminary data.</text>
</comment>
<keyword evidence="7 9" id="KW-1133">Transmembrane helix</keyword>
<reference evidence="10 11" key="1">
    <citation type="submission" date="2018-08" db="EMBL/GenBank/DDBJ databases">
        <title>Murine metabolic-syndrome-specific gut microbial biobank.</title>
        <authorList>
            <person name="Liu C."/>
        </authorList>
    </citation>
    <scope>NUCLEOTIDE SEQUENCE [LARGE SCALE GENOMIC DNA]</scope>
    <source>
        <strain evidence="10 11">583</strain>
    </source>
</reference>
<dbReference type="UniPathway" id="UPA00148"/>
<dbReference type="AlphaFoldDB" id="A0A845QWL2"/>
<organism evidence="10 11">
    <name type="scientific">Senegalia massiliensis</name>
    <dbReference type="NCBI Taxonomy" id="1720316"/>
    <lineage>
        <taxon>Bacteria</taxon>
        <taxon>Bacillati</taxon>
        <taxon>Bacillota</taxon>
        <taxon>Clostridia</taxon>
        <taxon>Eubacteriales</taxon>
        <taxon>Clostridiaceae</taxon>
        <taxon>Senegalia</taxon>
    </lineage>
</organism>
<evidence type="ECO:0000256" key="3">
    <source>
        <dbReference type="ARBA" id="ARBA00006263"/>
    </source>
</evidence>
<dbReference type="GO" id="GO:0048472">
    <property type="term" value="F:threonine-phosphate decarboxylase activity"/>
    <property type="evidence" value="ECO:0007669"/>
    <property type="project" value="InterPro"/>
</dbReference>
<gene>
    <name evidence="9 10" type="primary">cobD</name>
    <name evidence="10" type="ORF">D3Z33_06390</name>
</gene>
<dbReference type="GO" id="GO:0015420">
    <property type="term" value="F:ABC-type vitamin B12 transporter activity"/>
    <property type="evidence" value="ECO:0007669"/>
    <property type="project" value="UniProtKB-UniRule"/>
</dbReference>
<dbReference type="PANTHER" id="PTHR34308">
    <property type="entry name" value="COBALAMIN BIOSYNTHESIS PROTEIN CBIB"/>
    <property type="match status" value="1"/>
</dbReference>
<feature type="transmembrane region" description="Helical" evidence="9">
    <location>
        <begin position="52"/>
        <end position="74"/>
    </location>
</feature>
<evidence type="ECO:0000313" key="10">
    <source>
        <dbReference type="EMBL" id="NBI06490.1"/>
    </source>
</evidence>
<dbReference type="PANTHER" id="PTHR34308:SF1">
    <property type="entry name" value="COBALAMIN BIOSYNTHESIS PROTEIN CBIB"/>
    <property type="match status" value="1"/>
</dbReference>
<evidence type="ECO:0000256" key="7">
    <source>
        <dbReference type="ARBA" id="ARBA00022989"/>
    </source>
</evidence>
<evidence type="ECO:0000256" key="4">
    <source>
        <dbReference type="ARBA" id="ARBA00022475"/>
    </source>
</evidence>
<dbReference type="GO" id="GO:0009236">
    <property type="term" value="P:cobalamin biosynthetic process"/>
    <property type="evidence" value="ECO:0007669"/>
    <property type="project" value="UniProtKB-UniRule"/>
</dbReference>
<feature type="transmembrane region" description="Helical" evidence="9">
    <location>
        <begin position="158"/>
        <end position="177"/>
    </location>
</feature>
<evidence type="ECO:0000313" key="11">
    <source>
        <dbReference type="Proteomes" id="UP000467132"/>
    </source>
</evidence>
<accession>A0A845QWL2</accession>
<evidence type="ECO:0000256" key="2">
    <source>
        <dbReference type="ARBA" id="ARBA00004953"/>
    </source>
</evidence>
<evidence type="ECO:0000256" key="5">
    <source>
        <dbReference type="ARBA" id="ARBA00022573"/>
    </source>
</evidence>
<dbReference type="RefSeq" id="WP_160196967.1">
    <property type="nucleotide sequence ID" value="NZ_QXXA01000006.1"/>
</dbReference>
<evidence type="ECO:0000256" key="6">
    <source>
        <dbReference type="ARBA" id="ARBA00022692"/>
    </source>
</evidence>
<protein>
    <recommendedName>
        <fullName evidence="9">Cobalamin biosynthesis protein CobD</fullName>
    </recommendedName>
</protein>
<keyword evidence="8 9" id="KW-0472">Membrane</keyword>
<keyword evidence="4 9" id="KW-1003">Cell membrane</keyword>
<sequence>MIEMYIIFLALILDFLFGDPYFIPHPIVYIGKLISYIENKIRKSKMDLKIGGFLLLILVLMIVFIIISIILFIANKIHPVFNIVITIYLLYTSLAAKCLRDEGIKIYKVLKKGDIKKARILISYLVGRDTENLSEDEITRATVETIAENTIDGVLAPLFYIFIGFLVEMPVQFVFLYKSINTLDSMVGYTNKKYKDIGYFSAKLDDVVNFIPARIGSFFMILVGLLKYDIKNGFKIFIRDRFNHKSPNAGFPESAVAGLLNIQIGGENIYFGEKIYKPTIGDKNRTLEIEDINRTINIMYISEILFSLFFIVIVFVIGG</sequence>
<feature type="transmembrane region" description="Helical" evidence="9">
    <location>
        <begin position="6"/>
        <end position="31"/>
    </location>
</feature>
<feature type="transmembrane region" description="Helical" evidence="9">
    <location>
        <begin position="207"/>
        <end position="226"/>
    </location>
</feature>
<keyword evidence="6 9" id="KW-0812">Transmembrane</keyword>
<comment type="pathway">
    <text evidence="2 9">Cofactor biosynthesis; adenosylcobalamin biosynthesis.</text>
</comment>
<evidence type="ECO:0000256" key="1">
    <source>
        <dbReference type="ARBA" id="ARBA00004651"/>
    </source>
</evidence>
<proteinExistence type="inferred from homology"/>
<name>A0A845QWL2_9CLOT</name>